<feature type="compositionally biased region" description="Low complexity" evidence="1">
    <location>
        <begin position="388"/>
        <end position="404"/>
    </location>
</feature>
<name>A0A5C5SE67_9STRE</name>
<evidence type="ECO:0008006" key="5">
    <source>
        <dbReference type="Google" id="ProtNLM"/>
    </source>
</evidence>
<feature type="signal peptide" evidence="2">
    <location>
        <begin position="1"/>
        <end position="24"/>
    </location>
</feature>
<feature type="region of interest" description="Disordered" evidence="1">
    <location>
        <begin position="378"/>
        <end position="417"/>
    </location>
</feature>
<feature type="compositionally biased region" description="Polar residues" evidence="1">
    <location>
        <begin position="81"/>
        <end position="90"/>
    </location>
</feature>
<dbReference type="RefSeq" id="WP_146567171.1">
    <property type="nucleotide sequence ID" value="NZ_VOHL01000002.1"/>
</dbReference>
<feature type="chain" id="PRO_5022821101" description="Gram-positive cocci surface proteins LPxTG domain-containing protein" evidence="2">
    <location>
        <begin position="25"/>
        <end position="628"/>
    </location>
</feature>
<dbReference type="AlphaFoldDB" id="A0A5C5SE67"/>
<proteinExistence type="predicted"/>
<evidence type="ECO:0000256" key="2">
    <source>
        <dbReference type="SAM" id="SignalP"/>
    </source>
</evidence>
<reference evidence="3 4" key="1">
    <citation type="submission" date="2019-08" db="EMBL/GenBank/DDBJ databases">
        <authorList>
            <person name="Lei W."/>
        </authorList>
    </citation>
    <scope>NUCLEOTIDE SEQUENCE [LARGE SCALE GENOMIC DNA]</scope>
    <source>
        <strain evidence="3 4">CCUG 66496</strain>
    </source>
</reference>
<evidence type="ECO:0000313" key="3">
    <source>
        <dbReference type="EMBL" id="TWS98213.1"/>
    </source>
</evidence>
<evidence type="ECO:0000256" key="1">
    <source>
        <dbReference type="SAM" id="MobiDB-lite"/>
    </source>
</evidence>
<dbReference type="Proteomes" id="UP000317430">
    <property type="component" value="Unassembled WGS sequence"/>
</dbReference>
<organism evidence="3 4">
    <name type="scientific">Streptococcus cuniculipharyngis</name>
    <dbReference type="NCBI Taxonomy" id="1562651"/>
    <lineage>
        <taxon>Bacteria</taxon>
        <taxon>Bacillati</taxon>
        <taxon>Bacillota</taxon>
        <taxon>Bacilli</taxon>
        <taxon>Lactobacillales</taxon>
        <taxon>Streptococcaceae</taxon>
        <taxon>Streptococcus</taxon>
    </lineage>
</organism>
<keyword evidence="2" id="KW-0732">Signal</keyword>
<sequence length="628" mass="65476">MKKRNILLGSLAATALLVSGNVSAEDQADTSVVTKEVTSSERSTSSSETSSSSVDASSTLSSSEESVSVTDTSESAREESQTPASSSVDNSVVKLSYSETDPDTVGVWFKGGATVVPLTSLTQQDDGSYKVIVNGQSLPVSVDKVPTNLVKKLTTTSSSSSESSSASSVASSETKESSSTAKTESKSETSQSTEKVSKTESSVATETVTRSTKTETSAPPAESASVASQNDEDLYAATLSKVAAEGNPNLDDPVGFYAFYDINGDGTKELITGATPNGSEIRYADSIYYLKDGVPTLLAFVDVKSGVHGGFSVLPDGRVSQVSWVTKRGTGTEKIYQFSAEKNDWVLVEEKGFTVGNPNEAYTLLDSSKLDWRKLNKSSQAGSKSPISASTPTKTVTTPSTSATNPKPSPESSGLDVKGLMANDFSSIVGKSFYNNEGKVLTISADGSLNDGFYNWKKLRYVKMLGSDMLYFGPEGFVGDAGIILIPAGVEFTGTDSSRTRLVIINGSMGPQGPGSAAYYLDGPVQESEAGVQAETSSASLADHTCLPTEDWALLEAHASKASKLATSQKPISETEQSSSSSSQATSPKKDSKGNLPKTGVRSGLVAGLVGASLLAVAAKIKGKRKAN</sequence>
<dbReference type="EMBL" id="VOHL01000002">
    <property type="protein sequence ID" value="TWS98213.1"/>
    <property type="molecule type" value="Genomic_DNA"/>
</dbReference>
<dbReference type="OrthoDB" id="2136578at2"/>
<gene>
    <name evidence="3" type="ORF">FRX57_04585</name>
</gene>
<accession>A0A5C5SE67</accession>
<feature type="compositionally biased region" description="Low complexity" evidence="1">
    <location>
        <begin position="154"/>
        <end position="228"/>
    </location>
</feature>
<feature type="region of interest" description="Disordered" evidence="1">
    <location>
        <begin position="23"/>
        <end position="92"/>
    </location>
</feature>
<feature type="region of interest" description="Disordered" evidence="1">
    <location>
        <begin position="153"/>
        <end position="229"/>
    </location>
</feature>
<protein>
    <recommendedName>
        <fullName evidence="5">Gram-positive cocci surface proteins LPxTG domain-containing protein</fullName>
    </recommendedName>
</protein>
<feature type="compositionally biased region" description="Polar residues" evidence="1">
    <location>
        <begin position="378"/>
        <end position="387"/>
    </location>
</feature>
<keyword evidence="4" id="KW-1185">Reference proteome</keyword>
<feature type="region of interest" description="Disordered" evidence="1">
    <location>
        <begin position="565"/>
        <end position="601"/>
    </location>
</feature>
<feature type="compositionally biased region" description="Low complexity" evidence="1">
    <location>
        <begin position="29"/>
        <end position="73"/>
    </location>
</feature>
<evidence type="ECO:0000313" key="4">
    <source>
        <dbReference type="Proteomes" id="UP000317430"/>
    </source>
</evidence>
<comment type="caution">
    <text evidence="3">The sequence shown here is derived from an EMBL/GenBank/DDBJ whole genome shotgun (WGS) entry which is preliminary data.</text>
</comment>
<feature type="compositionally biased region" description="Low complexity" evidence="1">
    <location>
        <begin position="574"/>
        <end position="587"/>
    </location>
</feature>